<evidence type="ECO:0000313" key="3">
    <source>
        <dbReference type="EMBL" id="MFC2993675.1"/>
    </source>
</evidence>
<dbReference type="Proteomes" id="UP001595386">
    <property type="component" value="Unassembled WGS sequence"/>
</dbReference>
<sequence>MKTTFLTVALVSFAPCVFAAETFCGTGRLHPIDLQFQREMDQSGGVTVDIRNAQGRAYESWDKELNREYRELMALLSSEEKVSLREAQRAWLSFRDAESKFWWSESISDGGTLQPVIVSDYGIELLKERVCQLATYKQVATP</sequence>
<feature type="chain" id="PRO_5045652022" evidence="1">
    <location>
        <begin position="20"/>
        <end position="142"/>
    </location>
</feature>
<name>A0ABV7B8M3_9GAMM</name>
<dbReference type="PANTHER" id="PTHR39176:SF1">
    <property type="entry name" value="PERIPLASMIC PROTEIN"/>
    <property type="match status" value="1"/>
</dbReference>
<keyword evidence="1" id="KW-0732">Signal</keyword>
<protein>
    <submittedName>
        <fullName evidence="3">Lysozyme inhibitor LprI family protein</fullName>
    </submittedName>
</protein>
<dbReference type="InterPro" id="IPR009739">
    <property type="entry name" value="LprI-like_N"/>
</dbReference>
<proteinExistence type="predicted"/>
<evidence type="ECO:0000259" key="2">
    <source>
        <dbReference type="Pfam" id="PF07007"/>
    </source>
</evidence>
<organism evidence="3 4">
    <name type="scientific">Halomonas tibetensis</name>
    <dbReference type="NCBI Taxonomy" id="2259590"/>
    <lineage>
        <taxon>Bacteria</taxon>
        <taxon>Pseudomonadati</taxon>
        <taxon>Pseudomonadota</taxon>
        <taxon>Gammaproteobacteria</taxon>
        <taxon>Oceanospirillales</taxon>
        <taxon>Halomonadaceae</taxon>
        <taxon>Halomonas</taxon>
    </lineage>
</organism>
<feature type="signal peptide" evidence="1">
    <location>
        <begin position="1"/>
        <end position="19"/>
    </location>
</feature>
<reference evidence="4" key="1">
    <citation type="journal article" date="2019" name="Int. J. Syst. Evol. Microbiol.">
        <title>The Global Catalogue of Microorganisms (GCM) 10K type strain sequencing project: providing services to taxonomists for standard genome sequencing and annotation.</title>
        <authorList>
            <consortium name="The Broad Institute Genomics Platform"/>
            <consortium name="The Broad Institute Genome Sequencing Center for Infectious Disease"/>
            <person name="Wu L."/>
            <person name="Ma J."/>
        </authorList>
    </citation>
    <scope>NUCLEOTIDE SEQUENCE [LARGE SCALE GENOMIC DNA]</scope>
    <source>
        <strain evidence="4">KCTC 52660</strain>
    </source>
</reference>
<dbReference type="Gene3D" id="1.20.1270.180">
    <property type="match status" value="1"/>
</dbReference>
<accession>A0ABV7B8M3</accession>
<keyword evidence="4" id="KW-1185">Reference proteome</keyword>
<gene>
    <name evidence="3" type="ORF">ACFODV_16775</name>
</gene>
<evidence type="ECO:0000256" key="1">
    <source>
        <dbReference type="SAM" id="SignalP"/>
    </source>
</evidence>
<feature type="domain" description="Lysozyme inhibitor LprI-like N-terminal" evidence="2">
    <location>
        <begin position="43"/>
        <end position="133"/>
    </location>
</feature>
<evidence type="ECO:0000313" key="4">
    <source>
        <dbReference type="Proteomes" id="UP001595386"/>
    </source>
</evidence>
<dbReference type="PANTHER" id="PTHR39176">
    <property type="entry name" value="PERIPLASMIC PROTEIN-RELATED"/>
    <property type="match status" value="1"/>
</dbReference>
<comment type="caution">
    <text evidence="3">The sequence shown here is derived from an EMBL/GenBank/DDBJ whole genome shotgun (WGS) entry which is preliminary data.</text>
</comment>
<dbReference type="EMBL" id="JBHRSQ010000040">
    <property type="protein sequence ID" value="MFC2993675.1"/>
    <property type="molecule type" value="Genomic_DNA"/>
</dbReference>
<dbReference type="Pfam" id="PF07007">
    <property type="entry name" value="LprI"/>
    <property type="match status" value="1"/>
</dbReference>